<protein>
    <recommendedName>
        <fullName evidence="5">Myosin heavy chain</fullName>
    </recommendedName>
</protein>
<keyword evidence="2" id="KW-1133">Transmembrane helix</keyword>
<name>A0A173DY18_9CHLA</name>
<gene>
    <name evidence="3" type="ORF">M787_000620</name>
</gene>
<feature type="transmembrane region" description="Helical" evidence="2">
    <location>
        <begin position="75"/>
        <end position="93"/>
    </location>
</feature>
<keyword evidence="2" id="KW-0812">Transmembrane</keyword>
<evidence type="ECO:0000313" key="4">
    <source>
        <dbReference type="Proteomes" id="UP000019147"/>
    </source>
</evidence>
<feature type="coiled-coil region" evidence="1">
    <location>
        <begin position="254"/>
        <end position="333"/>
    </location>
</feature>
<keyword evidence="1" id="KW-0175">Coiled coil</keyword>
<feature type="transmembrane region" description="Helical" evidence="2">
    <location>
        <begin position="35"/>
        <end position="68"/>
    </location>
</feature>
<evidence type="ECO:0008006" key="5">
    <source>
        <dbReference type="Google" id="ProtNLM"/>
    </source>
</evidence>
<dbReference type="EMBL" id="CP015840">
    <property type="protein sequence ID" value="ANG65832.1"/>
    <property type="molecule type" value="Genomic_DNA"/>
</dbReference>
<dbReference type="OrthoDB" id="19189at2"/>
<reference evidence="3 4" key="1">
    <citation type="journal article" date="2014" name="Syst. Appl. Microbiol.">
        <title>Evidence for the existence of two new members of the family Chlamydiaceae and proposal of Chlamydia avium sp. nov. and Chlamydia gallinacea sp. nov.</title>
        <authorList>
            <person name="Sachse K."/>
            <person name="Laroucau K."/>
            <person name="Riege K."/>
            <person name="Wehner S."/>
            <person name="Dilcher M."/>
            <person name="Creasy H.H."/>
            <person name="Weidmann M."/>
            <person name="Myers G."/>
            <person name="Vorimore F."/>
            <person name="Vicari N."/>
            <person name="Magnino S."/>
            <person name="Liebler-Tenorio E."/>
            <person name="Ruettger A."/>
            <person name="Bavoil P.M."/>
            <person name="Hufert F.T."/>
            <person name="Rossello-Mora R."/>
            <person name="Marz M."/>
        </authorList>
    </citation>
    <scope>NUCLEOTIDE SEQUENCE [LARGE SCALE GENOMIC DNA]</scope>
    <source>
        <strain evidence="3 4">08-1274/3</strain>
    </source>
</reference>
<feature type="coiled-coil region" evidence="1">
    <location>
        <begin position="134"/>
        <end position="179"/>
    </location>
</feature>
<evidence type="ECO:0000313" key="3">
    <source>
        <dbReference type="EMBL" id="ANG65832.1"/>
    </source>
</evidence>
<keyword evidence="2" id="KW-0472">Membrane</keyword>
<proteinExistence type="predicted"/>
<dbReference type="Proteomes" id="UP000019147">
    <property type="component" value="Chromosome"/>
</dbReference>
<dbReference type="KEGG" id="cgz:M787_000620"/>
<dbReference type="STRING" id="1143323.M787_000620"/>
<accession>A0A173DY18</accession>
<sequence>MLVFNKCLYHKIYRGLAQGCIIAKDRLFSPESVCLFPIGLLFGGLACASLVDLTLVCFLTLFSVFVLAASICGRLWGWGVISCIFIFVYYEYFSIDSSALWSLGLVSSFVLSWGICTLGISLISEERTKKKHQYDRLSEEYAEVQASYDQAVRDKAIACEFLEKRTQSLESDLEKYRALLQESCKKQENMALDFQILADQKNSWLEDYALLHNEYVRLVAGDETTSVFSWVSRKDMSSTIQKQGEATHSWIHILQEKDAKLASLEGDLQKERSLRENLENECLSLHSRVQESKDLQLRFDALQSLLEKKDGELEKLQEKLHEYLSSEKALLDAQDKSYKTKYLQLKEQFGAKAEALVEARKELFLVRENYLTLQRQEENSLSFIDMSDIEIIEKLLEYVENLEEEITSLEELVSHTLSR</sequence>
<evidence type="ECO:0000256" key="1">
    <source>
        <dbReference type="SAM" id="Coils"/>
    </source>
</evidence>
<dbReference type="AlphaFoldDB" id="A0A173DY18"/>
<organism evidence="3 4">
    <name type="scientific">Chlamydia gallinacea 08-1274/3</name>
    <dbReference type="NCBI Taxonomy" id="1143323"/>
    <lineage>
        <taxon>Bacteria</taxon>
        <taxon>Pseudomonadati</taxon>
        <taxon>Chlamydiota</taxon>
        <taxon>Chlamydiia</taxon>
        <taxon>Chlamydiales</taxon>
        <taxon>Chlamydiaceae</taxon>
        <taxon>Chlamydia/Chlamydophila group</taxon>
        <taxon>Chlamydia</taxon>
    </lineage>
</organism>
<dbReference type="eggNOG" id="COG4372">
    <property type="taxonomic scope" value="Bacteria"/>
</dbReference>
<feature type="coiled-coil region" evidence="1">
    <location>
        <begin position="392"/>
        <end position="419"/>
    </location>
</feature>
<evidence type="ECO:0000256" key="2">
    <source>
        <dbReference type="SAM" id="Phobius"/>
    </source>
</evidence>
<feature type="transmembrane region" description="Helical" evidence="2">
    <location>
        <begin position="99"/>
        <end position="123"/>
    </location>
</feature>